<feature type="domain" description="SnoaL-like" evidence="1">
    <location>
        <begin position="13"/>
        <end position="131"/>
    </location>
</feature>
<protein>
    <submittedName>
        <fullName evidence="2">Bile acid 7-alpha dehydratase</fullName>
    </submittedName>
</protein>
<accession>A0A109N235</accession>
<dbReference type="Gene3D" id="3.10.450.50">
    <property type="match status" value="1"/>
</dbReference>
<keyword evidence="3" id="KW-1185">Reference proteome</keyword>
<dbReference type="InterPro" id="IPR037401">
    <property type="entry name" value="SnoaL-like"/>
</dbReference>
<dbReference type="AlphaFoldDB" id="A0A109N235"/>
<reference evidence="2 3" key="1">
    <citation type="submission" date="2015-11" db="EMBL/GenBank/DDBJ databases">
        <title>Genome Sequence of Bacillus simplex strain VanAntwerpen2.</title>
        <authorList>
            <person name="Couger M.B."/>
        </authorList>
    </citation>
    <scope>NUCLEOTIDE SEQUENCE [LARGE SCALE GENOMIC DNA]</scope>
    <source>
        <strain evidence="2 3">VanAntwerpen02</strain>
    </source>
</reference>
<dbReference type="SUPFAM" id="SSF54427">
    <property type="entry name" value="NTF2-like"/>
    <property type="match status" value="1"/>
</dbReference>
<dbReference type="InterPro" id="IPR032710">
    <property type="entry name" value="NTF2-like_dom_sf"/>
</dbReference>
<sequence>MILKRPTVNTQQDLIDKASVKELIEFERFCRDNALWDEMDKCFTSDSKITISWFQGTGHEFVEASKKMPGRAPHKIYNTEIWLNGDKAVAIMIATIQKRIDINGYPVELNSDAKLVFSVQKINGQWYIVSMEGIYEKDSLVPVYPNANITVPMEELSEFRESYACLSYVLSQDGYDIAGDLPGIDRPDLVEAFYKKTDEWLSK</sequence>
<evidence type="ECO:0000259" key="1">
    <source>
        <dbReference type="Pfam" id="PF13577"/>
    </source>
</evidence>
<evidence type="ECO:0000313" key="2">
    <source>
        <dbReference type="EMBL" id="KWW22071.1"/>
    </source>
</evidence>
<proteinExistence type="predicted"/>
<dbReference type="Pfam" id="PF13577">
    <property type="entry name" value="SnoaL_4"/>
    <property type="match status" value="1"/>
</dbReference>
<organism evidence="2 3">
    <name type="scientific">Peribacillus simplex</name>
    <dbReference type="NCBI Taxonomy" id="1478"/>
    <lineage>
        <taxon>Bacteria</taxon>
        <taxon>Bacillati</taxon>
        <taxon>Bacillota</taxon>
        <taxon>Bacilli</taxon>
        <taxon>Bacillales</taxon>
        <taxon>Bacillaceae</taxon>
        <taxon>Peribacillus</taxon>
    </lineage>
</organism>
<name>A0A109N235_9BACI</name>
<dbReference type="Proteomes" id="UP000064189">
    <property type="component" value="Unassembled WGS sequence"/>
</dbReference>
<dbReference type="RefSeq" id="WP_061141070.1">
    <property type="nucleotide sequence ID" value="NZ_LNNH01000010.1"/>
</dbReference>
<evidence type="ECO:0000313" key="3">
    <source>
        <dbReference type="Proteomes" id="UP000064189"/>
    </source>
</evidence>
<gene>
    <name evidence="2" type="ORF">AS888_05625</name>
</gene>
<dbReference type="EMBL" id="LNNH01000010">
    <property type="protein sequence ID" value="KWW22071.1"/>
    <property type="molecule type" value="Genomic_DNA"/>
</dbReference>
<comment type="caution">
    <text evidence="2">The sequence shown here is derived from an EMBL/GenBank/DDBJ whole genome shotgun (WGS) entry which is preliminary data.</text>
</comment>